<proteinExistence type="predicted"/>
<organism evidence="2 3">
    <name type="scientific">Niallia oryzisoli</name>
    <dbReference type="NCBI Taxonomy" id="1737571"/>
    <lineage>
        <taxon>Bacteria</taxon>
        <taxon>Bacillati</taxon>
        <taxon>Bacillota</taxon>
        <taxon>Bacilli</taxon>
        <taxon>Bacillales</taxon>
        <taxon>Bacillaceae</taxon>
        <taxon>Niallia</taxon>
    </lineage>
</organism>
<dbReference type="InterPro" id="IPR024072">
    <property type="entry name" value="DHFR-like_dom_sf"/>
</dbReference>
<dbReference type="Pfam" id="PF01872">
    <property type="entry name" value="RibD_C"/>
    <property type="match status" value="1"/>
</dbReference>
<keyword evidence="3" id="KW-1185">Reference proteome</keyword>
<dbReference type="EMBL" id="CP137640">
    <property type="protein sequence ID" value="WVX83727.1"/>
    <property type="molecule type" value="Genomic_DNA"/>
</dbReference>
<gene>
    <name evidence="2" type="ORF">R4Z09_12425</name>
</gene>
<accession>A0ABZ2CK14</accession>
<evidence type="ECO:0000313" key="2">
    <source>
        <dbReference type="EMBL" id="WVX83727.1"/>
    </source>
</evidence>
<name>A0ABZ2CK14_9BACI</name>
<protein>
    <submittedName>
        <fullName evidence="2">Dihydrofolate reductase family protein</fullName>
    </submittedName>
</protein>
<dbReference type="RefSeq" id="WP_338452601.1">
    <property type="nucleotide sequence ID" value="NZ_CP137640.1"/>
</dbReference>
<dbReference type="Gene3D" id="3.40.430.10">
    <property type="entry name" value="Dihydrofolate Reductase, subunit A"/>
    <property type="match status" value="1"/>
</dbReference>
<dbReference type="SUPFAM" id="SSF53597">
    <property type="entry name" value="Dihydrofolate reductase-like"/>
    <property type="match status" value="1"/>
</dbReference>
<reference evidence="2 3" key="1">
    <citation type="submission" date="2023-10" db="EMBL/GenBank/DDBJ databases">
        <title>Niallia locisalis sp.nov. isolated from a salt pond sample.</title>
        <authorList>
            <person name="Li X.-J."/>
            <person name="Dong L."/>
        </authorList>
    </citation>
    <scope>NUCLEOTIDE SEQUENCE [LARGE SCALE GENOMIC DNA]</scope>
    <source>
        <strain evidence="2 3">DSM 29761</strain>
    </source>
</reference>
<dbReference type="InterPro" id="IPR002734">
    <property type="entry name" value="RibDG_C"/>
</dbReference>
<sequence length="59" mass="6919">MLHTFIQRKLVDELIITVAPTVLGKGIPLFREEDYQLDLSLKGMRSFNQFVELHYVVKK</sequence>
<feature type="domain" description="Bacterial bifunctional deaminase-reductase C-terminal" evidence="1">
    <location>
        <begin position="3"/>
        <end position="48"/>
    </location>
</feature>
<evidence type="ECO:0000259" key="1">
    <source>
        <dbReference type="Pfam" id="PF01872"/>
    </source>
</evidence>
<dbReference type="Proteomes" id="UP001357223">
    <property type="component" value="Chromosome"/>
</dbReference>
<evidence type="ECO:0000313" key="3">
    <source>
        <dbReference type="Proteomes" id="UP001357223"/>
    </source>
</evidence>